<keyword evidence="2" id="KW-0560">Oxidoreductase</keyword>
<keyword evidence="2" id="KW-0503">Monooxygenase</keyword>
<proteinExistence type="inferred from homology"/>
<dbReference type="RefSeq" id="WP_279250140.1">
    <property type="nucleotide sequence ID" value="NZ_SHNO01000001.1"/>
</dbReference>
<dbReference type="PANTHER" id="PTHR46696">
    <property type="entry name" value="P450, PUTATIVE (EUROFUNG)-RELATED"/>
    <property type="match status" value="1"/>
</dbReference>
<comment type="caution">
    <text evidence="3">The sequence shown here is derived from an EMBL/GenBank/DDBJ whole genome shotgun (WGS) entry which is preliminary data.</text>
</comment>
<dbReference type="InterPro" id="IPR036396">
    <property type="entry name" value="Cyt_P450_sf"/>
</dbReference>
<dbReference type="SUPFAM" id="SSF48264">
    <property type="entry name" value="Cytochrome P450"/>
    <property type="match status" value="1"/>
</dbReference>
<keyword evidence="2" id="KW-0479">Metal-binding</keyword>
<keyword evidence="2" id="KW-0408">Iron</keyword>
<reference evidence="3" key="1">
    <citation type="submission" date="2019-02" db="EMBL/GenBank/DDBJ databases">
        <authorList>
            <person name="Li S.-H."/>
        </authorList>
    </citation>
    <scope>NUCLEOTIDE SEQUENCE</scope>
    <source>
        <strain evidence="3">IMCC11814</strain>
    </source>
</reference>
<evidence type="ECO:0000256" key="1">
    <source>
        <dbReference type="ARBA" id="ARBA00010617"/>
    </source>
</evidence>
<comment type="similarity">
    <text evidence="1 2">Belongs to the cytochrome P450 family.</text>
</comment>
<dbReference type="EMBL" id="SHNO01000001">
    <property type="protein sequence ID" value="MCX2978443.1"/>
    <property type="molecule type" value="Genomic_DNA"/>
</dbReference>
<dbReference type="CDD" id="cd11033">
    <property type="entry name" value="CYP142-like"/>
    <property type="match status" value="1"/>
</dbReference>
<dbReference type="PANTHER" id="PTHR46696:SF4">
    <property type="entry name" value="BIOTIN BIOSYNTHESIS CYTOCHROME P450"/>
    <property type="match status" value="1"/>
</dbReference>
<evidence type="ECO:0000313" key="3">
    <source>
        <dbReference type="EMBL" id="MCX2978443.1"/>
    </source>
</evidence>
<evidence type="ECO:0000256" key="2">
    <source>
        <dbReference type="RuleBase" id="RU000461"/>
    </source>
</evidence>
<organism evidence="3 4">
    <name type="scientific">Candidatus Marimicrobium litorale</name>
    <dbReference type="NCBI Taxonomy" id="2518991"/>
    <lineage>
        <taxon>Bacteria</taxon>
        <taxon>Pseudomonadati</taxon>
        <taxon>Pseudomonadota</taxon>
        <taxon>Gammaproteobacteria</taxon>
        <taxon>Cellvibrionales</taxon>
        <taxon>Halieaceae</taxon>
        <taxon>Marimicrobium</taxon>
    </lineage>
</organism>
<evidence type="ECO:0000313" key="4">
    <source>
        <dbReference type="Proteomes" id="UP001143304"/>
    </source>
</evidence>
<dbReference type="Pfam" id="PF00067">
    <property type="entry name" value="p450"/>
    <property type="match status" value="1"/>
</dbReference>
<dbReference type="Gene3D" id="1.10.630.10">
    <property type="entry name" value="Cytochrome P450"/>
    <property type="match status" value="1"/>
</dbReference>
<dbReference type="PRINTS" id="PR00385">
    <property type="entry name" value="P450"/>
</dbReference>
<dbReference type="PRINTS" id="PR00359">
    <property type="entry name" value="BP450"/>
</dbReference>
<sequence>MTDKCPFQADLMNPMTHNRGLPFDAFARLRSEQPVSYQNGAPGTGGDYWAITRREELDFVSKNPTQFSSSINLAHPQPGGSDPESMEIMRQLIINMDPPDHIKYRRVVSNAFTSKAVDALEPLMRDYAKNIIDKVIPRGECEFVSEVAAEMPLFVICSLMEMPAEKRQKFSSLVDVMIGMDDPEMDVSAEDGQLAAAQIFEIAMELAANHKADPKGGTVIDALLNGVVEGESLNEFEFCSFFLILIAGAVETTRTATSQGMRLLIENPDQHQLLIDSPGLIPDAVEEILRFYPPFIQMQRTATADVTLGEKKIRKGDLVRLFYPSVNHDPEQFGGDADVFDITRGQRMKDLKNQHRTFGVGQHFCIGSHLARKELSVMFEEIVPRMRNPRLKSAPHNLVSNFIPGIKEMHISFDTEAK</sequence>
<name>A0ABT3T844_9GAMM</name>
<protein>
    <submittedName>
        <fullName evidence="3">Cytochrome P450</fullName>
    </submittedName>
</protein>
<dbReference type="InterPro" id="IPR017972">
    <property type="entry name" value="Cyt_P450_CS"/>
</dbReference>
<dbReference type="InterPro" id="IPR001128">
    <property type="entry name" value="Cyt_P450"/>
</dbReference>
<accession>A0ABT3T844</accession>
<dbReference type="InterPro" id="IPR002397">
    <property type="entry name" value="Cyt_P450_B"/>
</dbReference>
<keyword evidence="2" id="KW-0349">Heme</keyword>
<gene>
    <name evidence="3" type="ORF">EYC82_13840</name>
</gene>
<dbReference type="Proteomes" id="UP001143304">
    <property type="component" value="Unassembled WGS sequence"/>
</dbReference>
<keyword evidence="4" id="KW-1185">Reference proteome</keyword>
<dbReference type="PROSITE" id="PS00086">
    <property type="entry name" value="CYTOCHROME_P450"/>
    <property type="match status" value="1"/>
</dbReference>